<dbReference type="NCBIfam" id="TIGR00767">
    <property type="entry name" value="rho"/>
    <property type="match status" value="1"/>
</dbReference>
<dbReference type="InterPro" id="IPR003593">
    <property type="entry name" value="AAA+_ATPase"/>
</dbReference>
<dbReference type="NCBIfam" id="NF006886">
    <property type="entry name" value="PRK09376.1"/>
    <property type="match status" value="1"/>
</dbReference>
<dbReference type="CDD" id="cd04459">
    <property type="entry name" value="Rho_CSD"/>
    <property type="match status" value="1"/>
</dbReference>
<evidence type="ECO:0000256" key="5">
    <source>
        <dbReference type="ARBA" id="ARBA00022840"/>
    </source>
</evidence>
<dbReference type="GO" id="GO:0008186">
    <property type="term" value="F:ATP-dependent activity, acting on RNA"/>
    <property type="evidence" value="ECO:0007669"/>
    <property type="project" value="UniProtKB-UniRule"/>
</dbReference>
<evidence type="ECO:0000313" key="14">
    <source>
        <dbReference type="EMBL" id="EKV57432.1"/>
    </source>
</evidence>
<reference evidence="14 15" key="1">
    <citation type="submission" date="2012-07" db="EMBL/GenBank/DDBJ databases">
        <title>Genome sequence of Brachyspira sp. 30446, isolated from a pig with mucohaemorrhagic colitis.</title>
        <authorList>
            <person name="Rubin J.E."/>
            <person name="Fernando C."/>
            <person name="Harding J.C.S."/>
            <person name="Hill J.E."/>
        </authorList>
    </citation>
    <scope>NUCLEOTIDE SEQUENCE [LARGE SCALE GENOMIC DNA]</scope>
    <source>
        <strain evidence="14 15">30446</strain>
    </source>
</reference>
<keyword evidence="7 9" id="KW-0805">Transcription regulation</keyword>
<dbReference type="Pfam" id="PF00006">
    <property type="entry name" value="ATP-synt_ab"/>
    <property type="match status" value="1"/>
</dbReference>
<evidence type="ECO:0000256" key="4">
    <source>
        <dbReference type="ARBA" id="ARBA00022806"/>
    </source>
</evidence>
<dbReference type="SMART" id="SM00382">
    <property type="entry name" value="AAA"/>
    <property type="match status" value="1"/>
</dbReference>
<dbReference type="InterPro" id="IPR036269">
    <property type="entry name" value="Rho_N_sf"/>
</dbReference>
<keyword evidence="6 9" id="KW-0694">RNA-binding</keyword>
<dbReference type="RefSeq" id="WP_008723431.1">
    <property type="nucleotide sequence ID" value="NZ_JH994111.1"/>
</dbReference>
<evidence type="ECO:0000256" key="7">
    <source>
        <dbReference type="ARBA" id="ARBA00023015"/>
    </source>
</evidence>
<sequence>MPFPTKKRVKLSNENEEMEASAAQPKKVVRKKVVKQVVSEANEENTNNIETVQEKCELAKDIEDNNNNEVKELKRPHDILYISKLSVLTFEELLEFAESYGIKKDTGNNIRRQELMHAILKAQIALEGKIVAEGTLETLQDGFGFLRSKNSNYLVGPDDIYISPAQIRLFGLRTGDLITGEVRPPKDNAGEKFFALLRIESVNGEEPNNLYKRPHFDKLTPIFPNERINLEFAPNKISTRIINLVSPIGKGQRGLIVAPPKAGKTMMLQEIANAICKNYPDIKLFILLIDERPEEVTDMRRQVPEAEVIASTFDETPDKHCQVSEMVLEKAKRLVENKHDVVIILDSITRLSRAYNLVVPASGKVLTGGVDSNALHKPKRFFGAARNIEEGGSLTIIASALVDTGSKMDDYIYEEFKGTGNMELHLDRKLANRRLFPAIDIDSSSTRREDLLLTEEEKNKMWALRKYMQSQGIDEDQLIETVIDKMNSTKDNAEFLKLLNS</sequence>
<comment type="subunit">
    <text evidence="9">Homohexamer. The homohexamer assembles into an open ring structure.</text>
</comment>
<keyword evidence="4 9" id="KW-0347">Helicase</keyword>
<dbReference type="HAMAP" id="MF_01884">
    <property type="entry name" value="Rho"/>
    <property type="match status" value="1"/>
</dbReference>
<organism evidence="14 15">
    <name type="scientific">Brachyspira hampsonii 30446</name>
    <dbReference type="NCBI Taxonomy" id="1289135"/>
    <lineage>
        <taxon>Bacteria</taxon>
        <taxon>Pseudomonadati</taxon>
        <taxon>Spirochaetota</taxon>
        <taxon>Spirochaetia</taxon>
        <taxon>Brachyspirales</taxon>
        <taxon>Brachyspiraceae</taxon>
        <taxon>Brachyspira</taxon>
    </lineage>
</organism>
<dbReference type="InterPro" id="IPR011113">
    <property type="entry name" value="Rho_RNA-bd"/>
</dbReference>
<feature type="binding site" evidence="9">
    <location>
        <begin position="261"/>
        <end position="266"/>
    </location>
    <ligand>
        <name>ATP</name>
        <dbReference type="ChEBI" id="CHEBI:30616"/>
    </ligand>
</feature>
<dbReference type="STRING" id="1289135.A966_06143"/>
<dbReference type="PROSITE" id="PS51856">
    <property type="entry name" value="RHO_RNA_BD"/>
    <property type="match status" value="1"/>
</dbReference>
<dbReference type="AlphaFoldDB" id="A0A2U4F028"/>
<evidence type="ECO:0000256" key="8">
    <source>
        <dbReference type="ARBA" id="ARBA00023163"/>
    </source>
</evidence>
<keyword evidence="5 9" id="KW-0067">ATP-binding</keyword>
<dbReference type="PANTHER" id="PTHR46425">
    <property type="entry name" value="TRANSCRIPTION TERMINATION FACTOR RHO"/>
    <property type="match status" value="1"/>
</dbReference>
<dbReference type="EMBL" id="ALNZ01000022">
    <property type="protein sequence ID" value="EKV57432.1"/>
    <property type="molecule type" value="Genomic_DNA"/>
</dbReference>
<dbReference type="SMART" id="SM00357">
    <property type="entry name" value="CSP"/>
    <property type="match status" value="1"/>
</dbReference>
<dbReference type="GO" id="GO:0006353">
    <property type="term" value="P:DNA-templated transcription termination"/>
    <property type="evidence" value="ECO:0007669"/>
    <property type="project" value="UniProtKB-UniRule"/>
</dbReference>
<comment type="caution">
    <text evidence="9">Lacks conserved residue(s) required for the propagation of feature annotation.</text>
</comment>
<evidence type="ECO:0000256" key="12">
    <source>
        <dbReference type="SAM" id="MobiDB-lite"/>
    </source>
</evidence>
<feature type="compositionally biased region" description="Basic residues" evidence="12">
    <location>
        <begin position="1"/>
        <end position="10"/>
    </location>
</feature>
<dbReference type="GO" id="GO:0003723">
    <property type="term" value="F:RNA binding"/>
    <property type="evidence" value="ECO:0007669"/>
    <property type="project" value="UniProtKB-UniRule"/>
</dbReference>
<dbReference type="Gene3D" id="2.40.50.140">
    <property type="entry name" value="Nucleic acid-binding proteins"/>
    <property type="match status" value="1"/>
</dbReference>
<dbReference type="InterPro" id="IPR012340">
    <property type="entry name" value="NA-bd_OB-fold"/>
</dbReference>
<dbReference type="SUPFAM" id="SSF52540">
    <property type="entry name" value="P-loop containing nucleoside triphosphate hydrolases"/>
    <property type="match status" value="1"/>
</dbReference>
<gene>
    <name evidence="9" type="primary">rho</name>
    <name evidence="14" type="ORF">A966_06143</name>
</gene>
<keyword evidence="8 9" id="KW-0804">Transcription</keyword>
<dbReference type="GO" id="GO:0004386">
    <property type="term" value="F:helicase activity"/>
    <property type="evidence" value="ECO:0007669"/>
    <property type="project" value="UniProtKB-UniRule"/>
</dbReference>
<evidence type="ECO:0000313" key="15">
    <source>
        <dbReference type="Proteomes" id="UP000011663"/>
    </source>
</evidence>
<dbReference type="SUPFAM" id="SSF50249">
    <property type="entry name" value="Nucleic acid-binding proteins"/>
    <property type="match status" value="1"/>
</dbReference>
<feature type="binding site" evidence="9">
    <location>
        <begin position="249"/>
        <end position="254"/>
    </location>
    <ligand>
        <name>ATP</name>
        <dbReference type="ChEBI" id="CHEBI:30616"/>
    </ligand>
</feature>
<dbReference type="InterPro" id="IPR041703">
    <property type="entry name" value="Rho_factor_ATP-bd"/>
</dbReference>
<dbReference type="SUPFAM" id="SSF68912">
    <property type="entry name" value="Rho N-terminal domain-like"/>
    <property type="match status" value="1"/>
</dbReference>
<evidence type="ECO:0000256" key="1">
    <source>
        <dbReference type="ARBA" id="ARBA00022472"/>
    </source>
</evidence>
<comment type="function">
    <text evidence="9">Facilitates transcription termination by a mechanism that involves Rho binding to the nascent RNA, activation of Rho's RNA-dependent ATPase activity, and release of the mRNA from the DNA template.</text>
</comment>
<dbReference type="OrthoDB" id="9805197at2"/>
<accession>A0A2U4F028</accession>
<evidence type="ECO:0000256" key="9">
    <source>
        <dbReference type="HAMAP-Rule" id="MF_01884"/>
    </source>
</evidence>
<keyword evidence="3 9" id="KW-0378">Hydrolase</keyword>
<evidence type="ECO:0000256" key="2">
    <source>
        <dbReference type="ARBA" id="ARBA00022741"/>
    </source>
</evidence>
<protein>
    <recommendedName>
        <fullName evidence="9 10">Transcription termination factor Rho</fullName>
        <ecNumber evidence="9 10">3.6.4.-</ecNumber>
    </recommendedName>
    <alternativeName>
        <fullName evidence="9">ATP-dependent helicase Rho</fullName>
    </alternativeName>
</protein>
<keyword evidence="1 9" id="KW-0806">Transcription termination</keyword>
<keyword evidence="2 9" id="KW-0547">Nucleotide-binding</keyword>
<evidence type="ECO:0000259" key="13">
    <source>
        <dbReference type="PROSITE" id="PS51856"/>
    </source>
</evidence>
<feature type="region of interest" description="Disordered" evidence="12">
    <location>
        <begin position="1"/>
        <end position="23"/>
    </location>
</feature>
<dbReference type="InterPro" id="IPR011129">
    <property type="entry name" value="CSD"/>
</dbReference>
<dbReference type="EC" id="3.6.4.-" evidence="9 10"/>
<dbReference type="GO" id="GO:0005524">
    <property type="term" value="F:ATP binding"/>
    <property type="evidence" value="ECO:0007669"/>
    <property type="project" value="UniProtKB-UniRule"/>
</dbReference>
<comment type="similarity">
    <text evidence="9 11">Belongs to the Rho family.</text>
</comment>
<evidence type="ECO:0000256" key="3">
    <source>
        <dbReference type="ARBA" id="ARBA00022801"/>
    </source>
</evidence>
<dbReference type="GO" id="GO:0005829">
    <property type="term" value="C:cytosol"/>
    <property type="evidence" value="ECO:0007669"/>
    <property type="project" value="UniProtKB-ARBA"/>
</dbReference>
<dbReference type="PANTHER" id="PTHR46425:SF1">
    <property type="entry name" value="TRANSCRIPTION TERMINATION FACTOR RHO"/>
    <property type="match status" value="1"/>
</dbReference>
<dbReference type="InterPro" id="IPR004665">
    <property type="entry name" value="Term_rho"/>
</dbReference>
<dbReference type="CDD" id="cd01128">
    <property type="entry name" value="rho_factor_C"/>
    <property type="match status" value="1"/>
</dbReference>
<dbReference type="Pfam" id="PF07497">
    <property type="entry name" value="Rho_RNA_bind"/>
    <property type="match status" value="1"/>
</dbReference>
<dbReference type="GO" id="GO:0016787">
    <property type="term" value="F:hydrolase activity"/>
    <property type="evidence" value="ECO:0007669"/>
    <property type="project" value="UniProtKB-KW"/>
</dbReference>
<dbReference type="GeneID" id="66487659"/>
<proteinExistence type="inferred from homology"/>
<dbReference type="InterPro" id="IPR000194">
    <property type="entry name" value="ATPase_F1/V1/A1_a/bsu_nucl-bd"/>
</dbReference>
<feature type="domain" description="Rho RNA-BD" evidence="13">
    <location>
        <begin position="129"/>
        <end position="206"/>
    </location>
</feature>
<dbReference type="Proteomes" id="UP000011663">
    <property type="component" value="Unassembled WGS sequence"/>
</dbReference>
<dbReference type="InterPro" id="IPR027417">
    <property type="entry name" value="P-loop_NTPase"/>
</dbReference>
<comment type="caution">
    <text evidence="14">The sequence shown here is derived from an EMBL/GenBank/DDBJ whole genome shotgun (WGS) entry which is preliminary data.</text>
</comment>
<evidence type="ECO:0000256" key="11">
    <source>
        <dbReference type="PROSITE-ProRule" id="PRU01203"/>
    </source>
</evidence>
<evidence type="ECO:0000256" key="6">
    <source>
        <dbReference type="ARBA" id="ARBA00022884"/>
    </source>
</evidence>
<evidence type="ECO:0000256" key="10">
    <source>
        <dbReference type="NCBIfam" id="TIGR00767"/>
    </source>
</evidence>
<name>A0A2U4F028_9SPIR</name>
<dbReference type="Gene3D" id="3.40.50.300">
    <property type="entry name" value="P-loop containing nucleotide triphosphate hydrolases"/>
    <property type="match status" value="1"/>
</dbReference>
<feature type="binding site" evidence="9">
    <location>
        <position position="292"/>
    </location>
    <ligand>
        <name>ATP</name>
        <dbReference type="ChEBI" id="CHEBI:30616"/>
    </ligand>
</feature>